<keyword evidence="1" id="KW-0812">Transmembrane</keyword>
<dbReference type="EMBL" id="RIBW01000002">
    <property type="protein sequence ID" value="RUM03425.1"/>
    <property type="molecule type" value="Genomic_DNA"/>
</dbReference>
<keyword evidence="1" id="KW-0472">Membrane</keyword>
<evidence type="ECO:0000256" key="1">
    <source>
        <dbReference type="SAM" id="Phobius"/>
    </source>
</evidence>
<evidence type="ECO:0000313" key="2">
    <source>
        <dbReference type="EMBL" id="RUM03425.1"/>
    </source>
</evidence>
<evidence type="ECO:0000313" key="3">
    <source>
        <dbReference type="Proteomes" id="UP000273611"/>
    </source>
</evidence>
<name>A0A3S0QCQ5_9HYPH</name>
<accession>A0A3S0QCQ5</accession>
<keyword evidence="1" id="KW-1133">Transmembrane helix</keyword>
<sequence length="76" mass="8116">MQDRQLLVNGLAAQALAGAVHLLCIHLARTAYVSLSSLQNKGSTSSSIVAFGRNERLVSADPCLSSDKFPPPKCQY</sequence>
<dbReference type="Proteomes" id="UP000273611">
    <property type="component" value="Unassembled WGS sequence"/>
</dbReference>
<proteinExistence type="predicted"/>
<organism evidence="2 3">
    <name type="scientific">Rhizobium anhuiense</name>
    <dbReference type="NCBI Taxonomy" id="1184720"/>
    <lineage>
        <taxon>Bacteria</taxon>
        <taxon>Pseudomonadati</taxon>
        <taxon>Pseudomonadota</taxon>
        <taxon>Alphaproteobacteria</taxon>
        <taxon>Hyphomicrobiales</taxon>
        <taxon>Rhizobiaceae</taxon>
        <taxon>Rhizobium/Agrobacterium group</taxon>
        <taxon>Rhizobium</taxon>
    </lineage>
</organism>
<dbReference type="AlphaFoldDB" id="A0A3S0QCQ5"/>
<protein>
    <submittedName>
        <fullName evidence="2">Uncharacterized protein</fullName>
    </submittedName>
</protein>
<gene>
    <name evidence="2" type="ORF">EEQ99_09615</name>
</gene>
<reference evidence="2 3" key="1">
    <citation type="journal article" date="2015" name="Int. J. Syst. Evol. Microbiol.">
        <title>Rhizobium anhuiense sp. nov., isolated from effective nodules of Vicia faba and Pisum sativum.</title>
        <authorList>
            <person name="Zhang Y.J."/>
            <person name="Zheng W.T."/>
            <person name="Everall I."/>
            <person name="Young J.P."/>
            <person name="Zhang X.X."/>
            <person name="Tian C.F."/>
            <person name="Sui X.H."/>
            <person name="Wang E.T."/>
            <person name="Chen W.X."/>
        </authorList>
    </citation>
    <scope>NUCLEOTIDE SEQUENCE [LARGE SCALE GENOMIC DNA]</scope>
    <source>
        <strain evidence="2 3">CCBAU 23252</strain>
    </source>
</reference>
<feature type="transmembrane region" description="Helical" evidence="1">
    <location>
        <begin position="6"/>
        <end position="28"/>
    </location>
</feature>
<comment type="caution">
    <text evidence="2">The sequence shown here is derived from an EMBL/GenBank/DDBJ whole genome shotgun (WGS) entry which is preliminary data.</text>
</comment>